<dbReference type="EMBL" id="BAEN01000036">
    <property type="protein sequence ID" value="GAC14418.1"/>
    <property type="molecule type" value="Genomic_DNA"/>
</dbReference>
<evidence type="ECO:0000313" key="12">
    <source>
        <dbReference type="EMBL" id="GAC14418.1"/>
    </source>
</evidence>
<evidence type="ECO:0000256" key="8">
    <source>
        <dbReference type="ARBA" id="ARBA00023136"/>
    </source>
</evidence>
<dbReference type="InterPro" id="IPR001872">
    <property type="entry name" value="Peptidase_A8"/>
</dbReference>
<feature type="transmembrane region" description="Helical" evidence="9">
    <location>
        <begin position="75"/>
        <end position="93"/>
    </location>
</feature>
<feature type="transmembrane region" description="Helical" evidence="9">
    <location>
        <begin position="139"/>
        <end position="158"/>
    </location>
</feature>
<dbReference type="HAMAP" id="MF_00161">
    <property type="entry name" value="LspA"/>
    <property type="match status" value="1"/>
</dbReference>
<dbReference type="PROSITE" id="PS00855">
    <property type="entry name" value="SPASE_II"/>
    <property type="match status" value="1"/>
</dbReference>
<dbReference type="Pfam" id="PF01252">
    <property type="entry name" value="Peptidase_A8"/>
    <property type="match status" value="1"/>
</dbReference>
<comment type="similarity">
    <text evidence="1 9 11">Belongs to the peptidase A8 family.</text>
</comment>
<proteinExistence type="inferred from homology"/>
<dbReference type="PANTHER" id="PTHR33695">
    <property type="entry name" value="LIPOPROTEIN SIGNAL PEPTIDASE"/>
    <property type="match status" value="1"/>
</dbReference>
<dbReference type="UniPathway" id="UPA00665"/>
<dbReference type="GO" id="GO:0006508">
    <property type="term" value="P:proteolysis"/>
    <property type="evidence" value="ECO:0007669"/>
    <property type="project" value="UniProtKB-KW"/>
</dbReference>
<feature type="transmembrane region" description="Helical" evidence="9">
    <location>
        <begin position="7"/>
        <end position="27"/>
    </location>
</feature>
<organism evidence="12 13">
    <name type="scientific">Aliiglaciecola lipolytica E3</name>
    <dbReference type="NCBI Taxonomy" id="1127673"/>
    <lineage>
        <taxon>Bacteria</taxon>
        <taxon>Pseudomonadati</taxon>
        <taxon>Pseudomonadota</taxon>
        <taxon>Gammaproteobacteria</taxon>
        <taxon>Alteromonadales</taxon>
        <taxon>Alteromonadaceae</taxon>
        <taxon>Aliiglaciecola</taxon>
    </lineage>
</organism>
<dbReference type="GO" id="GO:0005886">
    <property type="term" value="C:plasma membrane"/>
    <property type="evidence" value="ECO:0007669"/>
    <property type="project" value="UniProtKB-SubCell"/>
</dbReference>
<reference evidence="12 13" key="1">
    <citation type="journal article" date="2017" name="Antonie Van Leeuwenhoek">
        <title>Rhizobium rhizosphaerae sp. nov., a novel species isolated from rice rhizosphere.</title>
        <authorList>
            <person name="Zhao J.J."/>
            <person name="Zhang J."/>
            <person name="Zhang R.J."/>
            <person name="Zhang C.W."/>
            <person name="Yin H.Q."/>
            <person name="Zhang X.X."/>
        </authorList>
    </citation>
    <scope>NUCLEOTIDE SEQUENCE [LARGE SCALE GENOMIC DNA]</scope>
    <source>
        <strain evidence="12 13">E3</strain>
    </source>
</reference>
<comment type="catalytic activity">
    <reaction evidence="9 10">
        <text>Release of signal peptides from bacterial membrane prolipoproteins. Hydrolyzes -Xaa-Yaa-Zaa-|-(S,diacylglyceryl)Cys-, in which Xaa is hydrophobic (preferably Leu), and Yaa (Ala or Ser) and Zaa (Gly or Ala) have small, neutral side chains.</text>
        <dbReference type="EC" id="3.4.23.36"/>
    </reaction>
</comment>
<evidence type="ECO:0000256" key="3">
    <source>
        <dbReference type="ARBA" id="ARBA00022670"/>
    </source>
</evidence>
<evidence type="ECO:0000256" key="11">
    <source>
        <dbReference type="RuleBase" id="RU004181"/>
    </source>
</evidence>
<keyword evidence="4 9" id="KW-0812">Transmembrane</keyword>
<evidence type="ECO:0000256" key="9">
    <source>
        <dbReference type="HAMAP-Rule" id="MF_00161"/>
    </source>
</evidence>
<evidence type="ECO:0000256" key="10">
    <source>
        <dbReference type="RuleBase" id="RU000594"/>
    </source>
</evidence>
<dbReference type="PANTHER" id="PTHR33695:SF1">
    <property type="entry name" value="LIPOPROTEIN SIGNAL PEPTIDASE"/>
    <property type="match status" value="1"/>
</dbReference>
<keyword evidence="13" id="KW-1185">Reference proteome</keyword>
<evidence type="ECO:0000256" key="7">
    <source>
        <dbReference type="ARBA" id="ARBA00022989"/>
    </source>
</evidence>
<name>K6YCR5_9ALTE</name>
<evidence type="ECO:0000256" key="1">
    <source>
        <dbReference type="ARBA" id="ARBA00006139"/>
    </source>
</evidence>
<evidence type="ECO:0000256" key="2">
    <source>
        <dbReference type="ARBA" id="ARBA00022475"/>
    </source>
</evidence>
<accession>K6YCR5</accession>
<feature type="transmembrane region" description="Helical" evidence="9">
    <location>
        <begin position="100"/>
        <end position="119"/>
    </location>
</feature>
<keyword evidence="5 9" id="KW-0064">Aspartyl protease</keyword>
<evidence type="ECO:0000256" key="5">
    <source>
        <dbReference type="ARBA" id="ARBA00022750"/>
    </source>
</evidence>
<keyword evidence="3 9" id="KW-0645">Protease</keyword>
<gene>
    <name evidence="9 12" type="primary">lspA</name>
    <name evidence="12" type="ORF">GLIP_1789</name>
</gene>
<dbReference type="AlphaFoldDB" id="K6YCR5"/>
<dbReference type="EC" id="3.4.23.36" evidence="9"/>
<comment type="pathway">
    <text evidence="9">Protein modification; lipoprotein biosynthesis (signal peptide cleavage).</text>
</comment>
<dbReference type="eggNOG" id="COG0597">
    <property type="taxonomic scope" value="Bacteria"/>
</dbReference>
<evidence type="ECO:0000256" key="6">
    <source>
        <dbReference type="ARBA" id="ARBA00022801"/>
    </source>
</evidence>
<comment type="caution">
    <text evidence="12">The sequence shown here is derived from an EMBL/GenBank/DDBJ whole genome shotgun (WGS) entry which is preliminary data.</text>
</comment>
<keyword evidence="2 9" id="KW-1003">Cell membrane</keyword>
<keyword evidence="7 9" id="KW-1133">Transmembrane helix</keyword>
<keyword evidence="8 9" id="KW-0472">Membrane</keyword>
<protein>
    <recommendedName>
        <fullName evidence="9">Lipoprotein signal peptidase</fullName>
        <ecNumber evidence="9">3.4.23.36</ecNumber>
    </recommendedName>
    <alternativeName>
        <fullName evidence="9">Prolipoprotein signal peptidase</fullName>
    </alternativeName>
    <alternativeName>
        <fullName evidence="9">Signal peptidase II</fullName>
        <shortName evidence="9">SPase II</shortName>
    </alternativeName>
</protein>
<feature type="active site" evidence="9">
    <location>
        <position position="146"/>
    </location>
</feature>
<evidence type="ECO:0000256" key="4">
    <source>
        <dbReference type="ARBA" id="ARBA00022692"/>
    </source>
</evidence>
<evidence type="ECO:0000313" key="13">
    <source>
        <dbReference type="Proteomes" id="UP000006334"/>
    </source>
</evidence>
<dbReference type="PRINTS" id="PR00781">
    <property type="entry name" value="LIPOSIGPTASE"/>
</dbReference>
<keyword evidence="6 9" id="KW-0378">Hydrolase</keyword>
<sequence length="175" mass="19857">MSQDNMLNLLTQTGLRFLWLALLTLILDQWSKHAVLAGMELYQSIQITPFFNLTHTRNYGAAFSFLNDASGWQRWMFTAIAVVVSVVILRWLKGAPKHQIMLPVAFSLILGGALGNVYDRVVYGYVVDFLHVYYQQYEWPVFNIADSAICLGAFLLIIDMFKNKEQNGEADNAGN</sequence>
<comment type="function">
    <text evidence="9 10">This protein specifically catalyzes the removal of signal peptides from prolipoproteins.</text>
</comment>
<dbReference type="GO" id="GO:0004190">
    <property type="term" value="F:aspartic-type endopeptidase activity"/>
    <property type="evidence" value="ECO:0007669"/>
    <property type="project" value="UniProtKB-UniRule"/>
</dbReference>
<dbReference type="Proteomes" id="UP000006334">
    <property type="component" value="Unassembled WGS sequence"/>
</dbReference>
<feature type="active site" evidence="9">
    <location>
        <position position="128"/>
    </location>
</feature>
<dbReference type="STRING" id="1127673.GLIP_1789"/>
<dbReference type="NCBIfam" id="TIGR00077">
    <property type="entry name" value="lspA"/>
    <property type="match status" value="1"/>
</dbReference>
<comment type="subcellular location">
    <subcellularLocation>
        <location evidence="9">Cell membrane</location>
        <topology evidence="9">Multi-pass membrane protein</topology>
    </subcellularLocation>
</comment>